<comment type="subcellular location">
    <subcellularLocation>
        <location evidence="1">Virion</location>
    </subcellularLocation>
</comment>
<feature type="domain" description="Phage capsid-like C-terminal" evidence="2">
    <location>
        <begin position="12"/>
        <end position="263"/>
    </location>
</feature>
<dbReference type="Proteomes" id="UP000269542">
    <property type="component" value="Chromosome"/>
</dbReference>
<name>A0A448PE57_9ACTO</name>
<evidence type="ECO:0000313" key="3">
    <source>
        <dbReference type="EMBL" id="VEI13221.1"/>
    </source>
</evidence>
<dbReference type="OrthoDB" id="3194758at2"/>
<accession>A0A448PE57</accession>
<organism evidence="3 4">
    <name type="scientific">Trueperella bialowiezensis</name>
    <dbReference type="NCBI Taxonomy" id="312285"/>
    <lineage>
        <taxon>Bacteria</taxon>
        <taxon>Bacillati</taxon>
        <taxon>Actinomycetota</taxon>
        <taxon>Actinomycetes</taxon>
        <taxon>Actinomycetales</taxon>
        <taxon>Actinomycetaceae</taxon>
        <taxon>Trueperella</taxon>
    </lineage>
</organism>
<dbReference type="KEGG" id="tbw:NCTC13354_00932"/>
<reference evidence="3 4" key="1">
    <citation type="submission" date="2018-12" db="EMBL/GenBank/DDBJ databases">
        <authorList>
            <consortium name="Pathogen Informatics"/>
        </authorList>
    </citation>
    <scope>NUCLEOTIDE SEQUENCE [LARGE SCALE GENOMIC DNA]</scope>
    <source>
        <strain evidence="3 4">NCTC13354</strain>
    </source>
</reference>
<evidence type="ECO:0000313" key="4">
    <source>
        <dbReference type="Proteomes" id="UP000269542"/>
    </source>
</evidence>
<dbReference type="RefSeq" id="WP_126416360.1">
    <property type="nucleotide sequence ID" value="NZ_LR134476.1"/>
</dbReference>
<proteinExistence type="predicted"/>
<dbReference type="InterPro" id="IPR054612">
    <property type="entry name" value="Phage_capsid-like_C"/>
</dbReference>
<dbReference type="Gene3D" id="3.30.2320.10">
    <property type="entry name" value="hypothetical protein PF0899 domain"/>
    <property type="match status" value="1"/>
</dbReference>
<keyword evidence="4" id="KW-1185">Reference proteome</keyword>
<evidence type="ECO:0000259" key="2">
    <source>
        <dbReference type="Pfam" id="PF05065"/>
    </source>
</evidence>
<sequence>MAIIDSNSLKAVLPETFAGKIVDKEKSTSTVARLSASEPMLFGHVNYVRFNDTVRAEFVEEKGEKSSTSAAWEKVTAVPHKSVVTVRVTDEFLWTDEDHQVQIIDRDVVPAMRLALARALDLGLYHRINPLTGNTIDTWTNYLTSTSLTVEQNTADADVDIRTAAGLVVANDAPVNGLALDPKMAWELGNLQGKLANGDPDGRQRYPELGLGADITSFMGLNTAVGNTVSGLPEAADTKVRAIVGDFRDGIRWGIQKELPLEVIPYGDPDDQGDLKRGNQVALRIELVYAWYVLADRFAVVKAKAGA</sequence>
<dbReference type="AlphaFoldDB" id="A0A448PE57"/>
<dbReference type="SUPFAM" id="SSF56563">
    <property type="entry name" value="Major capsid protein gp5"/>
    <property type="match status" value="1"/>
</dbReference>
<dbReference type="EMBL" id="LR134476">
    <property type="protein sequence ID" value="VEI13221.1"/>
    <property type="molecule type" value="Genomic_DNA"/>
</dbReference>
<dbReference type="Gene3D" id="3.30.2400.10">
    <property type="entry name" value="Major capsid protein gp5"/>
    <property type="match status" value="1"/>
</dbReference>
<dbReference type="InterPro" id="IPR024455">
    <property type="entry name" value="Phage_capsid"/>
</dbReference>
<dbReference type="Pfam" id="PF05065">
    <property type="entry name" value="Phage_capsid"/>
    <property type="match status" value="1"/>
</dbReference>
<evidence type="ECO:0000256" key="1">
    <source>
        <dbReference type="ARBA" id="ARBA00004328"/>
    </source>
</evidence>
<gene>
    <name evidence="3" type="ORF">NCTC13354_00932</name>
</gene>
<dbReference type="NCBIfam" id="TIGR01554">
    <property type="entry name" value="major_cap_HK97"/>
    <property type="match status" value="1"/>
</dbReference>
<protein>
    <submittedName>
        <fullName evidence="3">Phage major capsid protein, HK97 family</fullName>
    </submittedName>
</protein>